<evidence type="ECO:0000259" key="11">
    <source>
        <dbReference type="PROSITE" id="PS50110"/>
    </source>
</evidence>
<sequence length="229" mass="27017">MTRVLIIEDDPMVQFIHKSYLEKISQTMTIYTSTTLKESRELLEQHEIDLILLDIHLEDGNGLQLLEELRRQKYDMDVILITASKESLLVKESLHLGVLDYLIKPFTFDRFEKRVALYHQKTTQLNQSEMNQEHIDAFLQGQRTLEEPEEEELEKGLTPETLQFVISTIQQLEQPFKIQDITDKTKLSHVSVRKYVAYLEKNGQLLSENIYLKVGRPYKVFYLNQKEEL</sequence>
<evidence type="ECO:0000313" key="13">
    <source>
        <dbReference type="Proteomes" id="UP000664857"/>
    </source>
</evidence>
<feature type="modified residue" description="4-aspartylphosphate" evidence="10">
    <location>
        <position position="54"/>
    </location>
</feature>
<dbReference type="Gene3D" id="3.40.50.2300">
    <property type="match status" value="1"/>
</dbReference>
<evidence type="ECO:0000256" key="10">
    <source>
        <dbReference type="PROSITE-ProRule" id="PRU00169"/>
    </source>
</evidence>
<dbReference type="SUPFAM" id="SSF52172">
    <property type="entry name" value="CheY-like"/>
    <property type="match status" value="1"/>
</dbReference>
<keyword evidence="4 9" id="KW-0902">Two-component regulatory system</keyword>
<keyword evidence="5 9" id="KW-0805">Transcription regulation</keyword>
<dbReference type="SMART" id="SM00448">
    <property type="entry name" value="REC"/>
    <property type="match status" value="1"/>
</dbReference>
<dbReference type="InterPro" id="IPR036390">
    <property type="entry name" value="WH_DNA-bd_sf"/>
</dbReference>
<dbReference type="InterPro" id="IPR051271">
    <property type="entry name" value="2C-system_Tx_regulators"/>
</dbReference>
<dbReference type="CDD" id="cd19925">
    <property type="entry name" value="REC_citrate_TCS"/>
    <property type="match status" value="1"/>
</dbReference>
<gene>
    <name evidence="12" type="ORF">DOK76_01765</name>
</gene>
<keyword evidence="8 9" id="KW-0804">Transcription</keyword>
<evidence type="ECO:0000256" key="7">
    <source>
        <dbReference type="ARBA" id="ARBA00023159"/>
    </source>
</evidence>
<dbReference type="Proteomes" id="UP000664857">
    <property type="component" value="Unassembled WGS sequence"/>
</dbReference>
<name>A0ABS3HPV9_9ENTE</name>
<dbReference type="InterPro" id="IPR011006">
    <property type="entry name" value="CheY-like_superfamily"/>
</dbReference>
<dbReference type="PROSITE" id="PS50110">
    <property type="entry name" value="RESPONSE_REGULATORY"/>
    <property type="match status" value="1"/>
</dbReference>
<keyword evidence="3 10" id="KW-0597">Phosphoprotein</keyword>
<proteinExistence type="predicted"/>
<keyword evidence="7 9" id="KW-0010">Activator</keyword>
<evidence type="ECO:0000256" key="2">
    <source>
        <dbReference type="ARBA" id="ARBA00022490"/>
    </source>
</evidence>
<evidence type="ECO:0000256" key="9">
    <source>
        <dbReference type="PIRNR" id="PIRNR006171"/>
    </source>
</evidence>
<evidence type="ECO:0000256" key="1">
    <source>
        <dbReference type="ARBA" id="ARBA00004496"/>
    </source>
</evidence>
<dbReference type="RefSeq" id="WP_206964546.1">
    <property type="nucleotide sequence ID" value="NZ_JAFLVX010000005.1"/>
</dbReference>
<dbReference type="PANTHER" id="PTHR45526:SF1">
    <property type="entry name" value="TRANSCRIPTIONAL REGULATORY PROTEIN DCUR-RELATED"/>
    <property type="match status" value="1"/>
</dbReference>
<dbReference type="PIRSF" id="PIRSF006171">
    <property type="entry name" value="RR_citrat_malat"/>
    <property type="match status" value="1"/>
</dbReference>
<evidence type="ECO:0000256" key="6">
    <source>
        <dbReference type="ARBA" id="ARBA00023125"/>
    </source>
</evidence>
<keyword evidence="6 9" id="KW-0238">DNA-binding</keyword>
<evidence type="ECO:0000256" key="3">
    <source>
        <dbReference type="ARBA" id="ARBA00022553"/>
    </source>
</evidence>
<accession>A0ABS3HPV9</accession>
<feature type="domain" description="Response regulatory" evidence="11">
    <location>
        <begin position="3"/>
        <end position="119"/>
    </location>
</feature>
<dbReference type="InterPro" id="IPR001789">
    <property type="entry name" value="Sig_transdc_resp-reg_receiver"/>
</dbReference>
<dbReference type="EMBL" id="JAFLVX010000005">
    <property type="protein sequence ID" value="MBO0475777.1"/>
    <property type="molecule type" value="Genomic_DNA"/>
</dbReference>
<dbReference type="InterPro" id="IPR024187">
    <property type="entry name" value="Sig_transdc_resp-reg_cit/mal"/>
</dbReference>
<evidence type="ECO:0000256" key="4">
    <source>
        <dbReference type="ARBA" id="ARBA00023012"/>
    </source>
</evidence>
<comment type="subcellular location">
    <subcellularLocation>
        <location evidence="1 9">Cytoplasm</location>
    </subcellularLocation>
</comment>
<dbReference type="PANTHER" id="PTHR45526">
    <property type="entry name" value="TRANSCRIPTIONAL REGULATORY PROTEIN DPIA"/>
    <property type="match status" value="1"/>
</dbReference>
<evidence type="ECO:0000313" key="12">
    <source>
        <dbReference type="EMBL" id="MBO0475777.1"/>
    </source>
</evidence>
<reference evidence="12 13" key="1">
    <citation type="submission" date="2021-03" db="EMBL/GenBank/DDBJ databases">
        <title>Enterococcal diversity collection.</title>
        <authorList>
            <person name="Gilmore M.S."/>
            <person name="Schwartzman J."/>
            <person name="Van Tyne D."/>
            <person name="Martin M."/>
            <person name="Earl A.M."/>
            <person name="Manson A.L."/>
            <person name="Straub T."/>
            <person name="Salamzade R."/>
            <person name="Saavedra J."/>
            <person name="Lebreton F."/>
            <person name="Prichula J."/>
            <person name="Schaufler K."/>
            <person name="Gaca A."/>
            <person name="Sgardioli B."/>
            <person name="Wagenaar J."/>
            <person name="Strong T."/>
        </authorList>
    </citation>
    <scope>NUCLEOTIDE SEQUENCE [LARGE SCALE GENOMIC DNA]</scope>
    <source>
        <strain evidence="12 13">DIV0080</strain>
    </source>
</reference>
<dbReference type="SUPFAM" id="SSF46785">
    <property type="entry name" value="Winged helix' DNA-binding domain"/>
    <property type="match status" value="1"/>
</dbReference>
<dbReference type="Pfam" id="PF00072">
    <property type="entry name" value="Response_reg"/>
    <property type="match status" value="1"/>
</dbReference>
<evidence type="ECO:0000256" key="8">
    <source>
        <dbReference type="ARBA" id="ARBA00023163"/>
    </source>
</evidence>
<keyword evidence="2 9" id="KW-0963">Cytoplasm</keyword>
<keyword evidence="13" id="KW-1185">Reference proteome</keyword>
<comment type="caution">
    <text evidence="12">The sequence shown here is derived from an EMBL/GenBank/DDBJ whole genome shotgun (WGS) entry which is preliminary data.</text>
</comment>
<evidence type="ECO:0000256" key="5">
    <source>
        <dbReference type="ARBA" id="ARBA00023015"/>
    </source>
</evidence>
<protein>
    <recommendedName>
        <fullName evidence="9">Transcriptional regulatory protein</fullName>
    </recommendedName>
</protein>
<organism evidence="12 13">
    <name type="scientific">Candidatus Vagococcus giribetii</name>
    <dbReference type="NCBI Taxonomy" id="2230876"/>
    <lineage>
        <taxon>Bacteria</taxon>
        <taxon>Bacillati</taxon>
        <taxon>Bacillota</taxon>
        <taxon>Bacilli</taxon>
        <taxon>Lactobacillales</taxon>
        <taxon>Enterococcaceae</taxon>
        <taxon>Vagococcus</taxon>
    </lineage>
</organism>